<feature type="coiled-coil region" evidence="1">
    <location>
        <begin position="113"/>
        <end position="154"/>
    </location>
</feature>
<evidence type="ECO:0000256" key="2">
    <source>
        <dbReference type="SAM" id="MobiDB-lite"/>
    </source>
</evidence>
<organism evidence="3">
    <name type="scientific">Daucus carota subsp. sativus</name>
    <name type="common">Carrot</name>
    <dbReference type="NCBI Taxonomy" id="79200"/>
    <lineage>
        <taxon>Eukaryota</taxon>
        <taxon>Viridiplantae</taxon>
        <taxon>Streptophyta</taxon>
        <taxon>Embryophyta</taxon>
        <taxon>Tracheophyta</taxon>
        <taxon>Spermatophyta</taxon>
        <taxon>Magnoliopsida</taxon>
        <taxon>eudicotyledons</taxon>
        <taxon>Gunneridae</taxon>
        <taxon>Pentapetalae</taxon>
        <taxon>asterids</taxon>
        <taxon>campanulids</taxon>
        <taxon>Apiales</taxon>
        <taxon>Apiaceae</taxon>
        <taxon>Apioideae</taxon>
        <taxon>Scandiceae</taxon>
        <taxon>Daucinae</taxon>
        <taxon>Daucus</taxon>
        <taxon>Daucus sect. Daucus</taxon>
    </lineage>
</organism>
<reference evidence="3" key="1">
    <citation type="journal article" date="2016" name="Nat. Genet.">
        <title>A high-quality carrot genome assembly provides new insights into carotenoid accumulation and asterid genome evolution.</title>
        <authorList>
            <person name="Iorizzo M."/>
            <person name="Ellison S."/>
            <person name="Senalik D."/>
            <person name="Zeng P."/>
            <person name="Satapoomin P."/>
            <person name="Huang J."/>
            <person name="Bowman M."/>
            <person name="Iovene M."/>
            <person name="Sanseverino W."/>
            <person name="Cavagnaro P."/>
            <person name="Yildiz M."/>
            <person name="Macko-Podgorni A."/>
            <person name="Moranska E."/>
            <person name="Grzebelus E."/>
            <person name="Grzebelus D."/>
            <person name="Ashrafi H."/>
            <person name="Zheng Z."/>
            <person name="Cheng S."/>
            <person name="Spooner D."/>
            <person name="Van Deynze A."/>
            <person name="Simon P."/>
        </authorList>
    </citation>
    <scope>NUCLEOTIDE SEQUENCE [LARGE SCALE GENOMIC DNA]</scope>
    <source>
        <tissue evidence="3">Leaf</tissue>
    </source>
</reference>
<evidence type="ECO:0000256" key="1">
    <source>
        <dbReference type="SAM" id="Coils"/>
    </source>
</evidence>
<gene>
    <name evidence="3" type="ORF">DCAR_021623</name>
</gene>
<accession>A0A161ZT91</accession>
<protein>
    <recommendedName>
        <fullName evidence="4">Mediator of RNA polymerase II transcription subunit 30</fullName>
    </recommendedName>
</protein>
<evidence type="ECO:0008006" key="4">
    <source>
        <dbReference type="Google" id="ProtNLM"/>
    </source>
</evidence>
<dbReference type="AlphaFoldDB" id="A0A161ZT91"/>
<comment type="caution">
    <text evidence="3">The sequence shown here is derived from an EMBL/GenBank/DDBJ whole genome shotgun (WGS) entry which is preliminary data.</text>
</comment>
<name>A0A161ZT91_DAUCS</name>
<dbReference type="PANTHER" id="PTHR36406">
    <property type="entry name" value="MEDIATOR OF RNA POLYMERASE II TRANSCRIPTION SUBUNIT 30"/>
    <property type="match status" value="1"/>
</dbReference>
<dbReference type="PANTHER" id="PTHR36406:SF2">
    <property type="entry name" value="MEDIATOR OF RNA POLYMERASE II TRANSCRIPTION SUBUNIT 30"/>
    <property type="match status" value="1"/>
</dbReference>
<dbReference type="EMBL" id="LNRQ01000006">
    <property type="protein sequence ID" value="KZM91012.1"/>
    <property type="molecule type" value="Genomic_DNA"/>
</dbReference>
<proteinExistence type="predicted"/>
<dbReference type="STRING" id="79200.A0A161ZT91"/>
<keyword evidence="1" id="KW-0175">Coiled coil</keyword>
<dbReference type="OrthoDB" id="532289at2759"/>
<evidence type="ECO:0000313" key="3">
    <source>
        <dbReference type="EMBL" id="KZM91012.1"/>
    </source>
</evidence>
<dbReference type="KEGG" id="dcr:108226540"/>
<dbReference type="Gramene" id="KZM91012">
    <property type="protein sequence ID" value="KZM91012"/>
    <property type="gene ID" value="DCAR_021623"/>
</dbReference>
<sequence length="157" mass="17708">MRMAETEEEQNKSRQQVGMEGDKQLQNTIKAAIQVLSTLTKEFSNPTSWPTQSMKTISDHAGDYTHLFEMCGGAHYKSSFASLLSLVAALKAKSHEMSSPTHCSVSPMDEDDVEKLEERASTLRKELANKNEYLKVLMDQLRELMNDVSSWQSQCSE</sequence>
<dbReference type="GO" id="GO:0016592">
    <property type="term" value="C:mediator complex"/>
    <property type="evidence" value="ECO:0007669"/>
    <property type="project" value="InterPro"/>
</dbReference>
<feature type="region of interest" description="Disordered" evidence="2">
    <location>
        <begin position="1"/>
        <end position="21"/>
    </location>
</feature>
<dbReference type="InterPro" id="IPR034568">
    <property type="entry name" value="MED30"/>
</dbReference>
<dbReference type="OMA" id="ISDICTW"/>